<keyword evidence="3" id="KW-1185">Reference proteome</keyword>
<gene>
    <name evidence="2" type="ORF">V8Q02_31875</name>
</gene>
<reference evidence="2 3" key="1">
    <citation type="submission" date="2024-01" db="EMBL/GenBank/DDBJ databases">
        <title>Draft genome sequences of three bacterial strains isolated from Acacia saligna represent a potential new species within the genus Rhizobium.</title>
        <authorList>
            <person name="Tambong J.T."/>
            <person name="Mnasri B."/>
        </authorList>
    </citation>
    <scope>NUCLEOTIDE SEQUENCE [LARGE SCALE GENOMIC DNA]</scope>
    <source>
        <strain evidence="2 3">1AS12I</strain>
    </source>
</reference>
<evidence type="ECO:0000313" key="3">
    <source>
        <dbReference type="Proteomes" id="UP001531129"/>
    </source>
</evidence>
<dbReference type="RefSeq" id="WP_264399542.1">
    <property type="nucleotide sequence ID" value="NZ_JBAMYB010000024.1"/>
</dbReference>
<dbReference type="Proteomes" id="UP001531129">
    <property type="component" value="Unassembled WGS sequence"/>
</dbReference>
<feature type="compositionally biased region" description="Polar residues" evidence="1">
    <location>
        <begin position="39"/>
        <end position="51"/>
    </location>
</feature>
<proteinExistence type="predicted"/>
<protein>
    <submittedName>
        <fullName evidence="2">Uncharacterized protein</fullName>
    </submittedName>
</protein>
<feature type="compositionally biased region" description="Basic residues" evidence="1">
    <location>
        <begin position="120"/>
        <end position="134"/>
    </location>
</feature>
<evidence type="ECO:0000313" key="2">
    <source>
        <dbReference type="EMBL" id="MEI1252562.1"/>
    </source>
</evidence>
<name>A0ABU8CWB1_9HYPH</name>
<accession>A0ABU8CWB1</accession>
<comment type="caution">
    <text evidence="2">The sequence shown here is derived from an EMBL/GenBank/DDBJ whole genome shotgun (WGS) entry which is preliminary data.</text>
</comment>
<dbReference type="EMBL" id="JBAMYC010000026">
    <property type="protein sequence ID" value="MEI1252562.1"/>
    <property type="molecule type" value="Genomic_DNA"/>
</dbReference>
<feature type="compositionally biased region" description="Low complexity" evidence="1">
    <location>
        <begin position="61"/>
        <end position="70"/>
    </location>
</feature>
<sequence length="201" mass="21504">MKTPWKFLVQLASRPRPAKVQESSIGHAIDPEAIESKADQTSIPASDSTAASGIPDRDESVSAAQVSVASKKPEGDPDFVRAPGPPVDAEEAQTPAESAARRSDAEAGALVAYSGPNTKSQRKPRTNRRERAKRVNAGVVAQGAIATNEGQSIKSSSSGDAFFDEVASLDEEIKQLRSMLTTKLYLQNVQLKKMLARFDVL</sequence>
<evidence type="ECO:0000256" key="1">
    <source>
        <dbReference type="SAM" id="MobiDB-lite"/>
    </source>
</evidence>
<organism evidence="2 3">
    <name type="scientific">Rhizobium aouanii</name>
    <dbReference type="NCBI Taxonomy" id="3118145"/>
    <lineage>
        <taxon>Bacteria</taxon>
        <taxon>Pseudomonadati</taxon>
        <taxon>Pseudomonadota</taxon>
        <taxon>Alphaproteobacteria</taxon>
        <taxon>Hyphomicrobiales</taxon>
        <taxon>Rhizobiaceae</taxon>
        <taxon>Rhizobium/Agrobacterium group</taxon>
        <taxon>Rhizobium</taxon>
    </lineage>
</organism>
<feature type="region of interest" description="Disordered" evidence="1">
    <location>
        <begin position="12"/>
        <end position="135"/>
    </location>
</feature>